<accession>A0A1B1YBD1</accession>
<dbReference type="Proteomes" id="UP000092971">
    <property type="component" value="Chromosome"/>
</dbReference>
<name>A0A1B1YBD1_THEST</name>
<feature type="transmembrane region" description="Helical" evidence="1">
    <location>
        <begin position="12"/>
        <end position="34"/>
    </location>
</feature>
<keyword evidence="1" id="KW-0472">Membrane</keyword>
<organism evidence="2 3">
    <name type="scientific">Thermoclostridium stercorarium subsp. thermolacticum DSM 2910</name>
    <dbReference type="NCBI Taxonomy" id="1121336"/>
    <lineage>
        <taxon>Bacteria</taxon>
        <taxon>Bacillati</taxon>
        <taxon>Bacillota</taxon>
        <taxon>Clostridia</taxon>
        <taxon>Eubacteriales</taxon>
        <taxon>Oscillospiraceae</taxon>
        <taxon>Thermoclostridium</taxon>
    </lineage>
</organism>
<reference evidence="2 3" key="1">
    <citation type="submission" date="2016-02" db="EMBL/GenBank/DDBJ databases">
        <title>Comparison of Clostridium stercorarium subspecies using comparative genomics and transcriptomics.</title>
        <authorList>
            <person name="Schellenberg J."/>
            <person name="Thallinger G."/>
            <person name="Levin D.B."/>
            <person name="Zhang X."/>
            <person name="Alvare G."/>
            <person name="Fristensky B."/>
            <person name="Sparling R."/>
        </authorList>
    </citation>
    <scope>NUCLEOTIDE SEQUENCE [LARGE SCALE GENOMIC DNA]</scope>
    <source>
        <strain evidence="2 3">DSM 2910</strain>
    </source>
</reference>
<dbReference type="AlphaFoldDB" id="A0A1B1YBD1"/>
<evidence type="ECO:0000313" key="3">
    <source>
        <dbReference type="Proteomes" id="UP000092971"/>
    </source>
</evidence>
<gene>
    <name evidence="2" type="ORF">CSTERTH_02765</name>
</gene>
<dbReference type="EMBL" id="CP014672">
    <property type="protein sequence ID" value="ANW98039.1"/>
    <property type="molecule type" value="Genomic_DNA"/>
</dbReference>
<keyword evidence="1" id="KW-0812">Transmembrane</keyword>
<proteinExistence type="predicted"/>
<keyword evidence="1" id="KW-1133">Transmembrane helix</keyword>
<dbReference type="RefSeq" id="WP_015358313.1">
    <property type="nucleotide sequence ID" value="NZ_CP014672.1"/>
</dbReference>
<evidence type="ECO:0000256" key="1">
    <source>
        <dbReference type="SAM" id="Phobius"/>
    </source>
</evidence>
<sequence length="162" mass="18701">MLKNQIKVIYSAKNIIIMTGCIAVLMAGNTFVFFTCRDSLSSIIFAALATILAVFSFYLILNRIKRVSLYENGKILVDRFLLSSLTFDNNDIKFLSRDTVKIGKKVFSLDCVLNKRELFSFLLSAMKMENTEEAQIRYLPETSFAVMKIRKMRMRKMQLKHS</sequence>
<evidence type="ECO:0000313" key="2">
    <source>
        <dbReference type="EMBL" id="ANW98039.1"/>
    </source>
</evidence>
<protein>
    <submittedName>
        <fullName evidence="2">Uncharacterized protein</fullName>
    </submittedName>
</protein>
<feature type="transmembrane region" description="Helical" evidence="1">
    <location>
        <begin position="40"/>
        <end position="61"/>
    </location>
</feature>